<keyword evidence="1" id="KW-0812">Transmembrane</keyword>
<dbReference type="GO" id="GO:0009055">
    <property type="term" value="F:electron transfer activity"/>
    <property type="evidence" value="ECO:0007669"/>
    <property type="project" value="InterPro"/>
</dbReference>
<dbReference type="RefSeq" id="WP_092349542.1">
    <property type="nucleotide sequence ID" value="NZ_FNQN01000008.1"/>
</dbReference>
<dbReference type="InterPro" id="IPR027387">
    <property type="entry name" value="Cytb/b6-like_sf"/>
</dbReference>
<proteinExistence type="predicted"/>
<gene>
    <name evidence="3" type="ORF">SAMN05660420_02668</name>
</gene>
<evidence type="ECO:0000313" key="3">
    <source>
        <dbReference type="EMBL" id="SEA62584.1"/>
    </source>
</evidence>
<dbReference type="PIRSF" id="PIRSF000032">
    <property type="entry name" value="Cytochrome_b6"/>
    <property type="match status" value="1"/>
</dbReference>
<reference evidence="3 4" key="1">
    <citation type="submission" date="2016-10" db="EMBL/GenBank/DDBJ databases">
        <authorList>
            <person name="de Groot N.N."/>
        </authorList>
    </citation>
    <scope>NUCLEOTIDE SEQUENCE [LARGE SCALE GENOMIC DNA]</scope>
    <source>
        <strain evidence="3 4">DSM 7343</strain>
    </source>
</reference>
<dbReference type="Gene3D" id="1.20.810.10">
    <property type="entry name" value="Cytochrome Bc1 Complex, Chain C"/>
    <property type="match status" value="1"/>
</dbReference>
<name>A0A1H4CQE9_9BACT</name>
<keyword evidence="1" id="KW-0472">Membrane</keyword>
<dbReference type="GO" id="GO:0022904">
    <property type="term" value="P:respiratory electron transport chain"/>
    <property type="evidence" value="ECO:0007669"/>
    <property type="project" value="InterPro"/>
</dbReference>
<evidence type="ECO:0000259" key="2">
    <source>
        <dbReference type="PROSITE" id="PS51002"/>
    </source>
</evidence>
<dbReference type="Pfam" id="PF00033">
    <property type="entry name" value="Cytochrome_B"/>
    <property type="match status" value="1"/>
</dbReference>
<dbReference type="PANTHER" id="PTHR19271">
    <property type="entry name" value="CYTOCHROME B"/>
    <property type="match status" value="1"/>
</dbReference>
<dbReference type="PROSITE" id="PS51002">
    <property type="entry name" value="CYTB_NTER"/>
    <property type="match status" value="1"/>
</dbReference>
<feature type="transmembrane region" description="Helical" evidence="1">
    <location>
        <begin position="27"/>
        <end position="55"/>
    </location>
</feature>
<dbReference type="STRING" id="37625.SAMN05660420_02668"/>
<dbReference type="InterPro" id="IPR016174">
    <property type="entry name" value="Di-haem_cyt_TM"/>
</dbReference>
<organism evidence="3 4">
    <name type="scientific">Desulfuromusa kysingii</name>
    <dbReference type="NCBI Taxonomy" id="37625"/>
    <lineage>
        <taxon>Bacteria</taxon>
        <taxon>Pseudomonadati</taxon>
        <taxon>Thermodesulfobacteriota</taxon>
        <taxon>Desulfuromonadia</taxon>
        <taxon>Desulfuromonadales</taxon>
        <taxon>Geopsychrobacteraceae</taxon>
        <taxon>Desulfuromusa</taxon>
    </lineage>
</organism>
<evidence type="ECO:0000256" key="1">
    <source>
        <dbReference type="SAM" id="Phobius"/>
    </source>
</evidence>
<accession>A0A1H4CQE9</accession>
<feature type="domain" description="Cytochrome b/b6 N-terminal region profile" evidence="2">
    <location>
        <begin position="1"/>
        <end position="211"/>
    </location>
</feature>
<dbReference type="GO" id="GO:0016020">
    <property type="term" value="C:membrane"/>
    <property type="evidence" value="ECO:0007669"/>
    <property type="project" value="InterPro"/>
</dbReference>
<keyword evidence="4" id="KW-1185">Reference proteome</keyword>
<keyword evidence="1" id="KW-1133">Transmembrane helix</keyword>
<dbReference type="OrthoDB" id="9804503at2"/>
<sequence>MKRDDDFVKEFIKHLFPRVVLRGNLRLTYTFCLGGLAFTAFLILMTSGALMLFYYQPATHGAFESILYIENSVPGGWYIRNLHRLASNVFLILLFLHTLRVLLTGAYRKPRELNWLIGFGLLCLALFEAYTGYLLPMDQLALWATQTGMNLLGTLPFGELLRSFLVPDDVGQPMSLIRFYVMHIALIPLSMLVLCMLHFYQIRKQKGVLPYL</sequence>
<evidence type="ECO:0000313" key="4">
    <source>
        <dbReference type="Proteomes" id="UP000199409"/>
    </source>
</evidence>
<dbReference type="Proteomes" id="UP000199409">
    <property type="component" value="Unassembled WGS sequence"/>
</dbReference>
<feature type="transmembrane region" description="Helical" evidence="1">
    <location>
        <begin position="85"/>
        <end position="103"/>
    </location>
</feature>
<dbReference type="InterPro" id="IPR005797">
    <property type="entry name" value="Cyt_b/b6_N"/>
</dbReference>
<dbReference type="PANTHER" id="PTHR19271:SF16">
    <property type="entry name" value="CYTOCHROME B"/>
    <property type="match status" value="1"/>
</dbReference>
<protein>
    <submittedName>
        <fullName evidence="3">Cytochrome b(N-terminal)/b6/petB</fullName>
    </submittedName>
</protein>
<dbReference type="EMBL" id="FNQN01000008">
    <property type="protein sequence ID" value="SEA62584.1"/>
    <property type="molecule type" value="Genomic_DNA"/>
</dbReference>
<dbReference type="SUPFAM" id="SSF81342">
    <property type="entry name" value="Transmembrane di-heme cytochromes"/>
    <property type="match status" value="1"/>
</dbReference>
<feature type="transmembrane region" description="Helical" evidence="1">
    <location>
        <begin position="115"/>
        <end position="135"/>
    </location>
</feature>
<dbReference type="AlphaFoldDB" id="A0A1H4CQE9"/>
<feature type="transmembrane region" description="Helical" evidence="1">
    <location>
        <begin position="177"/>
        <end position="200"/>
    </location>
</feature>
<dbReference type="GO" id="GO:0016491">
    <property type="term" value="F:oxidoreductase activity"/>
    <property type="evidence" value="ECO:0007669"/>
    <property type="project" value="InterPro"/>
</dbReference>